<dbReference type="EMBL" id="FMWD01000003">
    <property type="protein sequence ID" value="SCZ54536.1"/>
    <property type="molecule type" value="Genomic_DNA"/>
</dbReference>
<keyword evidence="4" id="KW-0411">Iron-sulfur</keyword>
<proteinExistence type="predicted"/>
<evidence type="ECO:0000256" key="3">
    <source>
        <dbReference type="ARBA" id="ARBA00023004"/>
    </source>
</evidence>
<dbReference type="RefSeq" id="WP_092993345.1">
    <property type="nucleotide sequence ID" value="NZ_FMWD01000003.1"/>
</dbReference>
<evidence type="ECO:0000256" key="2">
    <source>
        <dbReference type="ARBA" id="ARBA00022723"/>
    </source>
</evidence>
<dbReference type="OrthoDB" id="9779457at2"/>
<evidence type="ECO:0000313" key="6">
    <source>
        <dbReference type="EMBL" id="SCZ54536.1"/>
    </source>
</evidence>
<evidence type="ECO:0000313" key="7">
    <source>
        <dbReference type="Proteomes" id="UP000199648"/>
    </source>
</evidence>
<dbReference type="AlphaFoldDB" id="A0A1G5PZ20"/>
<dbReference type="STRING" id="415747.SAMN03097708_00986"/>
<dbReference type="PANTHER" id="PTHR43177:SF3">
    <property type="entry name" value="PROTEIN NRFC HOMOLOG"/>
    <property type="match status" value="1"/>
</dbReference>
<dbReference type="PROSITE" id="PS00198">
    <property type="entry name" value="4FE4S_FER_1"/>
    <property type="match status" value="1"/>
</dbReference>
<dbReference type="InterPro" id="IPR017900">
    <property type="entry name" value="4Fe4S_Fe_S_CS"/>
</dbReference>
<dbReference type="CDD" id="cd10551">
    <property type="entry name" value="PsrB"/>
    <property type="match status" value="1"/>
</dbReference>
<evidence type="ECO:0000256" key="1">
    <source>
        <dbReference type="ARBA" id="ARBA00022485"/>
    </source>
</evidence>
<sequence length="236" mass="26761">MSEELRLSARETRGKPGVRRYAMVIDLRRCIGCDACMVACKAEYDVPLGVFRTWVPYRVVGKYPTVKKQFLPRLCNHCDDPPCVRACPVGATYKVEDGGFVLQNYDRCIGCKACMASCPYNARFMLPEHRTRTNITSVVDKCTFCHHRVVQGLVPACVQTCVGRARIFGDMNDSTSEVSRLVARHATQVLRPEEGTKPHVFYIGADRNQTEYGRAVYDAREELDDERVVFNRNHTV</sequence>
<dbReference type="InterPro" id="IPR054822">
    <property type="entry name" value="DsrO-like"/>
</dbReference>
<organism evidence="6 7">
    <name type="scientific">Thiohalomonas denitrificans</name>
    <dbReference type="NCBI Taxonomy" id="415747"/>
    <lineage>
        <taxon>Bacteria</taxon>
        <taxon>Pseudomonadati</taxon>
        <taxon>Pseudomonadota</taxon>
        <taxon>Gammaproteobacteria</taxon>
        <taxon>Thiohalomonadales</taxon>
        <taxon>Thiohalomonadaceae</taxon>
        <taxon>Thiohalomonas</taxon>
    </lineage>
</organism>
<gene>
    <name evidence="6" type="ORF">SAMN03097708_00986</name>
</gene>
<dbReference type="PROSITE" id="PS51379">
    <property type="entry name" value="4FE4S_FER_2"/>
    <property type="match status" value="3"/>
</dbReference>
<dbReference type="Gene3D" id="3.30.70.20">
    <property type="match status" value="2"/>
</dbReference>
<dbReference type="InterPro" id="IPR017896">
    <property type="entry name" value="4Fe4S_Fe-S-bd"/>
</dbReference>
<dbReference type="GO" id="GO:0051539">
    <property type="term" value="F:4 iron, 4 sulfur cluster binding"/>
    <property type="evidence" value="ECO:0007669"/>
    <property type="project" value="UniProtKB-KW"/>
</dbReference>
<protein>
    <submittedName>
        <fullName evidence="6">Fe-S-cluster-containing dehydrogenase component</fullName>
    </submittedName>
</protein>
<keyword evidence="1" id="KW-0004">4Fe-4S</keyword>
<reference evidence="6 7" key="1">
    <citation type="submission" date="2016-10" db="EMBL/GenBank/DDBJ databases">
        <authorList>
            <person name="de Groot N.N."/>
        </authorList>
    </citation>
    <scope>NUCLEOTIDE SEQUENCE [LARGE SCALE GENOMIC DNA]</scope>
    <source>
        <strain evidence="6 7">HLD2</strain>
    </source>
</reference>
<keyword evidence="3" id="KW-0408">Iron</keyword>
<dbReference type="Pfam" id="PF13247">
    <property type="entry name" value="Fer4_11"/>
    <property type="match status" value="1"/>
</dbReference>
<keyword evidence="7" id="KW-1185">Reference proteome</keyword>
<dbReference type="InterPro" id="IPR050954">
    <property type="entry name" value="ET_IronSulfur_Cluster-Binding"/>
</dbReference>
<evidence type="ECO:0000259" key="5">
    <source>
        <dbReference type="PROSITE" id="PS51379"/>
    </source>
</evidence>
<dbReference type="NCBIfam" id="NF045797">
    <property type="entry name" value="DsrO"/>
    <property type="match status" value="1"/>
</dbReference>
<keyword evidence="2" id="KW-0479">Metal-binding</keyword>
<name>A0A1G5PZ20_9GAMM</name>
<dbReference type="PANTHER" id="PTHR43177">
    <property type="entry name" value="PROTEIN NRFC"/>
    <property type="match status" value="1"/>
</dbReference>
<dbReference type="SUPFAM" id="SSF54862">
    <property type="entry name" value="4Fe-4S ferredoxins"/>
    <property type="match status" value="1"/>
</dbReference>
<accession>A0A1G5PZ20</accession>
<feature type="domain" description="4Fe-4S ferredoxin-type" evidence="5">
    <location>
        <begin position="99"/>
        <end position="128"/>
    </location>
</feature>
<dbReference type="GO" id="GO:0046872">
    <property type="term" value="F:metal ion binding"/>
    <property type="evidence" value="ECO:0007669"/>
    <property type="project" value="UniProtKB-KW"/>
</dbReference>
<dbReference type="Proteomes" id="UP000199648">
    <property type="component" value="Unassembled WGS sequence"/>
</dbReference>
<feature type="domain" description="4Fe-4S ferredoxin-type" evidence="5">
    <location>
        <begin position="21"/>
        <end position="43"/>
    </location>
</feature>
<evidence type="ECO:0000256" key="4">
    <source>
        <dbReference type="ARBA" id="ARBA00023014"/>
    </source>
</evidence>
<feature type="domain" description="4Fe-4S ferredoxin-type" evidence="5">
    <location>
        <begin position="66"/>
        <end position="97"/>
    </location>
</feature>